<comment type="caution">
    <text evidence="2">The sequence shown here is derived from an EMBL/GenBank/DDBJ whole genome shotgun (WGS) entry which is preliminary data.</text>
</comment>
<gene>
    <name evidence="2" type="ORF">D5086_0000309070</name>
</gene>
<protein>
    <submittedName>
        <fullName evidence="2">Uncharacterized protein</fullName>
    </submittedName>
</protein>
<dbReference type="EMBL" id="RCHU01001198">
    <property type="protein sequence ID" value="TKR68967.1"/>
    <property type="molecule type" value="Genomic_DNA"/>
</dbReference>
<accession>A0A4U5MHY5</accession>
<sequence length="131" mass="14030">MTVIGFSSSGAPAICDVSASHNGAPAISGASTSHSGRPTTKKTCTSVHRSTLICYLRHRPAATTRLTPQETSVDLRLQQHKTTSNSHPQTHHSQHRLVVHRNKGSTTDLHLPPSTVPSPSAATTSRPRQQQ</sequence>
<dbReference type="AlphaFoldDB" id="A0A4U5MHY5"/>
<reference evidence="2" key="1">
    <citation type="submission" date="2018-10" db="EMBL/GenBank/DDBJ databases">
        <title>Population genomic analysis revealed the cold adaptation of white poplar.</title>
        <authorList>
            <person name="Liu Y.-J."/>
        </authorList>
    </citation>
    <scope>NUCLEOTIDE SEQUENCE [LARGE SCALE GENOMIC DNA]</scope>
    <source>
        <strain evidence="2">PAL-ZL1</strain>
    </source>
</reference>
<evidence type="ECO:0000256" key="1">
    <source>
        <dbReference type="SAM" id="MobiDB-lite"/>
    </source>
</evidence>
<organism evidence="2">
    <name type="scientific">Populus alba</name>
    <name type="common">White poplar</name>
    <dbReference type="NCBI Taxonomy" id="43335"/>
    <lineage>
        <taxon>Eukaryota</taxon>
        <taxon>Viridiplantae</taxon>
        <taxon>Streptophyta</taxon>
        <taxon>Embryophyta</taxon>
        <taxon>Tracheophyta</taxon>
        <taxon>Spermatophyta</taxon>
        <taxon>Magnoliopsida</taxon>
        <taxon>eudicotyledons</taxon>
        <taxon>Gunneridae</taxon>
        <taxon>Pentapetalae</taxon>
        <taxon>rosids</taxon>
        <taxon>fabids</taxon>
        <taxon>Malpighiales</taxon>
        <taxon>Salicaceae</taxon>
        <taxon>Saliceae</taxon>
        <taxon>Populus</taxon>
    </lineage>
</organism>
<feature type="compositionally biased region" description="Basic residues" evidence="1">
    <location>
        <begin position="89"/>
        <end position="103"/>
    </location>
</feature>
<feature type="region of interest" description="Disordered" evidence="1">
    <location>
        <begin position="65"/>
        <end position="131"/>
    </location>
</feature>
<evidence type="ECO:0000313" key="2">
    <source>
        <dbReference type="EMBL" id="TKR68967.1"/>
    </source>
</evidence>
<feature type="compositionally biased region" description="Low complexity" evidence="1">
    <location>
        <begin position="117"/>
        <end position="131"/>
    </location>
</feature>
<proteinExistence type="predicted"/>
<name>A0A4U5MHY5_POPAL</name>